<dbReference type="EMBL" id="NEVK01000008">
    <property type="protein sequence ID" value="OZI16213.1"/>
    <property type="molecule type" value="Genomic_DNA"/>
</dbReference>
<name>A0A261QVW1_9BORD</name>
<accession>A0A261QVW1</accession>
<dbReference type="AlphaFoldDB" id="A0A261QVW1"/>
<evidence type="ECO:0000313" key="1">
    <source>
        <dbReference type="EMBL" id="OZI16213.1"/>
    </source>
</evidence>
<reference evidence="2" key="1">
    <citation type="submission" date="2017-05" db="EMBL/GenBank/DDBJ databases">
        <title>Complete and WGS of Bordetella genogroups.</title>
        <authorList>
            <person name="Spilker T."/>
            <person name="Lipuma J."/>
        </authorList>
    </citation>
    <scope>NUCLEOTIDE SEQUENCE [LARGE SCALE GENOMIC DNA]</scope>
    <source>
        <strain evidence="2">AU18089</strain>
    </source>
</reference>
<evidence type="ECO:0000313" key="2">
    <source>
        <dbReference type="Proteomes" id="UP000216947"/>
    </source>
</evidence>
<organism evidence="1 2">
    <name type="scientific">Bordetella genomosp. 7</name>
    <dbReference type="NCBI Taxonomy" id="1416805"/>
    <lineage>
        <taxon>Bacteria</taxon>
        <taxon>Pseudomonadati</taxon>
        <taxon>Pseudomonadota</taxon>
        <taxon>Betaproteobacteria</taxon>
        <taxon>Burkholderiales</taxon>
        <taxon>Alcaligenaceae</taxon>
        <taxon>Bordetella</taxon>
    </lineage>
</organism>
<comment type="caution">
    <text evidence="1">The sequence shown here is derived from an EMBL/GenBank/DDBJ whole genome shotgun (WGS) entry which is preliminary data.</text>
</comment>
<evidence type="ECO:0008006" key="3">
    <source>
        <dbReference type="Google" id="ProtNLM"/>
    </source>
</evidence>
<gene>
    <name evidence="1" type="ORF">CAL19_16060</name>
</gene>
<proteinExistence type="predicted"/>
<dbReference type="Proteomes" id="UP000216947">
    <property type="component" value="Unassembled WGS sequence"/>
</dbReference>
<sequence>MNFTKKYKGDLYEFFLDLKRWRKFKTRHNLKWQKLRFGDASHASVPKERGIYAFTVELAPSKLPMHGYILYMGITGDTSSANLYKRYAQYLRQMKNKVGRPRVSMFLENWSDDLFFNFVPLPNPKVDLRKLEDAFLDAVIPPINIKDFSAEITAVRRAAF</sequence>
<keyword evidence="2" id="KW-1185">Reference proteome</keyword>
<protein>
    <recommendedName>
        <fullName evidence="3">GIY-YIG domain-containing protein</fullName>
    </recommendedName>
</protein>